<evidence type="ECO:0000313" key="5">
    <source>
        <dbReference type="Proteomes" id="UP000533017"/>
    </source>
</evidence>
<reference evidence="3 4" key="1">
    <citation type="submission" date="2016-10" db="EMBL/GenBank/DDBJ databases">
        <authorList>
            <person name="de Groot N.N."/>
        </authorList>
    </citation>
    <scope>NUCLEOTIDE SEQUENCE [LARGE SCALE GENOMIC DNA]</scope>
    <source>
        <strain evidence="3 4">CPCC 202808</strain>
    </source>
</reference>
<dbReference type="EMBL" id="FOOI01000001">
    <property type="protein sequence ID" value="SFF69073.1"/>
    <property type="molecule type" value="Genomic_DNA"/>
</dbReference>
<dbReference type="AlphaFoldDB" id="A0A1I2KRD1"/>
<keyword evidence="1" id="KW-0812">Transmembrane</keyword>
<dbReference type="STRING" id="504797.SAMN05421678_101448"/>
<evidence type="ECO:0000313" key="3">
    <source>
        <dbReference type="EMBL" id="SFF69073.1"/>
    </source>
</evidence>
<organism evidence="3 4">
    <name type="scientific">Actinopolymorpha cephalotaxi</name>
    <dbReference type="NCBI Taxonomy" id="504797"/>
    <lineage>
        <taxon>Bacteria</taxon>
        <taxon>Bacillati</taxon>
        <taxon>Actinomycetota</taxon>
        <taxon>Actinomycetes</taxon>
        <taxon>Propionibacteriales</taxon>
        <taxon>Actinopolymorphaceae</taxon>
        <taxon>Actinopolymorpha</taxon>
    </lineage>
</organism>
<name>A0A1I2KRD1_9ACTN</name>
<keyword evidence="5" id="KW-1185">Reference proteome</keyword>
<evidence type="ECO:0000256" key="1">
    <source>
        <dbReference type="SAM" id="Phobius"/>
    </source>
</evidence>
<evidence type="ECO:0000313" key="4">
    <source>
        <dbReference type="Proteomes" id="UP000199052"/>
    </source>
</evidence>
<reference evidence="2 5" key="2">
    <citation type="submission" date="2020-07" db="EMBL/GenBank/DDBJ databases">
        <title>Sequencing the genomes of 1000 actinobacteria strains.</title>
        <authorList>
            <person name="Klenk H.-P."/>
        </authorList>
    </citation>
    <scope>NUCLEOTIDE SEQUENCE [LARGE SCALE GENOMIC DNA]</scope>
    <source>
        <strain evidence="2 5">DSM 45117</strain>
    </source>
</reference>
<proteinExistence type="predicted"/>
<feature type="transmembrane region" description="Helical" evidence="1">
    <location>
        <begin position="64"/>
        <end position="84"/>
    </location>
</feature>
<dbReference type="EMBL" id="JACBZA010000001">
    <property type="protein sequence ID" value="NYH84592.1"/>
    <property type="molecule type" value="Genomic_DNA"/>
</dbReference>
<evidence type="ECO:0000313" key="2">
    <source>
        <dbReference type="EMBL" id="NYH84592.1"/>
    </source>
</evidence>
<accession>A0A1I2KRD1</accession>
<dbReference type="RefSeq" id="WP_139238790.1">
    <property type="nucleotide sequence ID" value="NZ_FOOI01000001.1"/>
</dbReference>
<dbReference type="Proteomes" id="UP000533017">
    <property type="component" value="Unassembled WGS sequence"/>
</dbReference>
<feature type="transmembrane region" description="Helical" evidence="1">
    <location>
        <begin position="96"/>
        <end position="112"/>
    </location>
</feature>
<keyword evidence="1" id="KW-1133">Transmembrane helix</keyword>
<sequence>MGVLTGLREVLDRFLSFSDRVFRNGRMRKSIADVERAEEERGSVKSPRRKASRRALGIQSADSLRLHVMTLTLALALVSLASVYARLRNGVDNKGSSIAVSALALVACYFGWKGWYKAQWKYRWYPLFAVAAIVLTYVLMYSAA</sequence>
<feature type="transmembrane region" description="Helical" evidence="1">
    <location>
        <begin position="124"/>
        <end position="143"/>
    </location>
</feature>
<keyword evidence="1" id="KW-0472">Membrane</keyword>
<gene>
    <name evidence="2" type="ORF">FHR37_003443</name>
    <name evidence="3" type="ORF">SAMN05421678_101448</name>
</gene>
<protein>
    <submittedName>
        <fullName evidence="3">Uncharacterized protein</fullName>
    </submittedName>
</protein>
<dbReference type="Proteomes" id="UP000199052">
    <property type="component" value="Unassembled WGS sequence"/>
</dbReference>